<dbReference type="InterPro" id="IPR045372">
    <property type="entry name" value="YidB"/>
</dbReference>
<evidence type="ECO:0000313" key="1">
    <source>
        <dbReference type="EMBL" id="BDV32574.1"/>
    </source>
</evidence>
<keyword evidence="2" id="KW-1185">Reference proteome</keyword>
<name>A0ABN6V979_9HYPH</name>
<accession>A0ABN6V979</accession>
<organism evidence="1 2">
    <name type="scientific">Methylocystis iwaonis</name>
    <dbReference type="NCBI Taxonomy" id="2885079"/>
    <lineage>
        <taxon>Bacteria</taxon>
        <taxon>Pseudomonadati</taxon>
        <taxon>Pseudomonadota</taxon>
        <taxon>Alphaproteobacteria</taxon>
        <taxon>Hyphomicrobiales</taxon>
        <taxon>Methylocystaceae</taxon>
        <taxon>Methylocystis</taxon>
    </lineage>
</organism>
<reference evidence="1 2" key="1">
    <citation type="journal article" date="2023" name="Int. J. Syst. Evol. Microbiol.">
        <title>Methylocystis iwaonis sp. nov., a type II methane-oxidizing bacterium from surface soil of a rice paddy field in Japan, and emended description of the genus Methylocystis (ex Whittenbury et al. 1970) Bowman et al. 1993.</title>
        <authorList>
            <person name="Kaise H."/>
            <person name="Sawadogo J.B."/>
            <person name="Alam M.S."/>
            <person name="Ueno C."/>
            <person name="Dianou D."/>
            <person name="Shinjo R."/>
            <person name="Asakawa S."/>
        </authorList>
    </citation>
    <scope>NUCLEOTIDE SEQUENCE [LARGE SCALE GENOMIC DNA]</scope>
    <source>
        <strain evidence="1 2">SS37A-Re</strain>
    </source>
</reference>
<dbReference type="RefSeq" id="WP_281929693.1">
    <property type="nucleotide sequence ID" value="NZ_AP027142.1"/>
</dbReference>
<dbReference type="Gene3D" id="1.10.10.690">
    <property type="entry name" value="YidB-like"/>
    <property type="match status" value="1"/>
</dbReference>
<evidence type="ECO:0000313" key="2">
    <source>
        <dbReference type="Proteomes" id="UP001317629"/>
    </source>
</evidence>
<dbReference type="InterPro" id="IPR027405">
    <property type="entry name" value="YidB-like"/>
</dbReference>
<sequence length="119" mass="12476">MSWLKAIVGGAIGAEALSLIKDYVEKQGGLDAVVKQFQEGGFKRQVDSWVSTGKNEAINAIEVGQAIGIENVKKLAASAGVDINKARDLLAQYLPVAIDQATPEGKLPAPGTDEAKKAD</sequence>
<dbReference type="SUPFAM" id="SSF140804">
    <property type="entry name" value="YidB-like"/>
    <property type="match status" value="1"/>
</dbReference>
<gene>
    <name evidence="1" type="ORF">SS37A_01030</name>
</gene>
<dbReference type="Proteomes" id="UP001317629">
    <property type="component" value="Chromosome"/>
</dbReference>
<protein>
    <recommendedName>
        <fullName evidence="3">DUF937 domain-containing protein</fullName>
    </recommendedName>
</protein>
<dbReference type="Pfam" id="PF20159">
    <property type="entry name" value="YidB"/>
    <property type="match status" value="1"/>
</dbReference>
<proteinExistence type="predicted"/>
<evidence type="ECO:0008006" key="3">
    <source>
        <dbReference type="Google" id="ProtNLM"/>
    </source>
</evidence>
<dbReference type="EMBL" id="AP027142">
    <property type="protein sequence ID" value="BDV32574.1"/>
    <property type="molecule type" value="Genomic_DNA"/>
</dbReference>